<gene>
    <name evidence="2" type="ORF">CLV91_1571</name>
</gene>
<dbReference type="AlphaFoldDB" id="A0A495E7F5"/>
<dbReference type="RefSeq" id="WP_121065969.1">
    <property type="nucleotide sequence ID" value="NZ_RBIQ01000008.1"/>
</dbReference>
<reference evidence="2 3" key="1">
    <citation type="submission" date="2018-10" db="EMBL/GenBank/DDBJ databases">
        <title>Genomic Encyclopedia of Archaeal and Bacterial Type Strains, Phase II (KMG-II): from individual species to whole genera.</title>
        <authorList>
            <person name="Goeker M."/>
        </authorList>
    </citation>
    <scope>NUCLEOTIDE SEQUENCE [LARGE SCALE GENOMIC DNA]</scope>
    <source>
        <strain evidence="2 3">DSM 25230</strain>
    </source>
</reference>
<dbReference type="Proteomes" id="UP000269412">
    <property type="component" value="Unassembled WGS sequence"/>
</dbReference>
<proteinExistence type="predicted"/>
<keyword evidence="3" id="KW-1185">Reference proteome</keyword>
<evidence type="ECO:0008006" key="4">
    <source>
        <dbReference type="Google" id="ProtNLM"/>
    </source>
</evidence>
<keyword evidence="1" id="KW-0732">Signal</keyword>
<organism evidence="2 3">
    <name type="scientific">Maribacter vaceletii</name>
    <dbReference type="NCBI Taxonomy" id="1206816"/>
    <lineage>
        <taxon>Bacteria</taxon>
        <taxon>Pseudomonadati</taxon>
        <taxon>Bacteroidota</taxon>
        <taxon>Flavobacteriia</taxon>
        <taxon>Flavobacteriales</taxon>
        <taxon>Flavobacteriaceae</taxon>
        <taxon>Maribacter</taxon>
    </lineage>
</organism>
<evidence type="ECO:0000313" key="2">
    <source>
        <dbReference type="EMBL" id="RKR12860.1"/>
    </source>
</evidence>
<comment type="caution">
    <text evidence="2">The sequence shown here is derived from an EMBL/GenBank/DDBJ whole genome shotgun (WGS) entry which is preliminary data.</text>
</comment>
<evidence type="ECO:0000313" key="3">
    <source>
        <dbReference type="Proteomes" id="UP000269412"/>
    </source>
</evidence>
<dbReference type="EMBL" id="RBIQ01000008">
    <property type="protein sequence ID" value="RKR12860.1"/>
    <property type="molecule type" value="Genomic_DNA"/>
</dbReference>
<protein>
    <recommendedName>
        <fullName evidence="4">Septum formation inhibitor Maf</fullName>
    </recommendedName>
</protein>
<evidence type="ECO:0000256" key="1">
    <source>
        <dbReference type="SAM" id="SignalP"/>
    </source>
</evidence>
<accession>A0A495E7F5</accession>
<dbReference type="OrthoDB" id="5496093at2"/>
<feature type="chain" id="PRO_5019763631" description="Septum formation inhibitor Maf" evidence="1">
    <location>
        <begin position="23"/>
        <end position="315"/>
    </location>
</feature>
<feature type="signal peptide" evidence="1">
    <location>
        <begin position="1"/>
        <end position="22"/>
    </location>
</feature>
<name>A0A495E7F5_9FLAO</name>
<sequence>MRNTWYLLSFCFILFLNFSACKNNTKQKDNVLAHEASFKKESNAKPKKELNPEFKEYWYAGEAEITSYQLTQARYGELREGNAVLVYVTEPFLANKQVKADKPNKDNIPVLKLNSTKNYLTGIYPYSIMSSSFYPVHDNSHALKISFSAQEWCGHVYGQINNKEEFEVMSHSYFENDADQNFKLQKSVLENEIWNKIRINPSNLPIGNLKMIPSIEYTRLSHKELKAYNVITSLESKKNSNYYSITYPELERNLTVQFSSKFPYYIEGWVETFNSGFGANKKKLISTAKKIKTIKTDYWNMHDNAHLHLRDSLKL</sequence>